<comment type="caution">
    <text evidence="4">The sequence shown here is derived from an EMBL/GenBank/DDBJ whole genome shotgun (WGS) entry which is preliminary data.</text>
</comment>
<evidence type="ECO:0000256" key="3">
    <source>
        <dbReference type="HAMAP-Rule" id="MF_01385"/>
    </source>
</evidence>
<accession>A0ABW2I388</accession>
<dbReference type="InterPro" id="IPR038277">
    <property type="entry name" value="UreF_sf"/>
</dbReference>
<evidence type="ECO:0000256" key="2">
    <source>
        <dbReference type="ARBA" id="ARBA00023186"/>
    </source>
</evidence>
<dbReference type="Gene3D" id="1.10.4190.10">
    <property type="entry name" value="Urease accessory protein UreF"/>
    <property type="match status" value="1"/>
</dbReference>
<keyword evidence="2 3" id="KW-0143">Chaperone</keyword>
<name>A0ABW2I388_9ACTN</name>
<keyword evidence="1 3" id="KW-0996">Nickel insertion</keyword>
<keyword evidence="3" id="KW-0963">Cytoplasm</keyword>
<comment type="similarity">
    <text evidence="3">Belongs to the UreF family.</text>
</comment>
<sequence length="237" mass="24816">MGADLAGLLAVLQLSDSAFPSGRYTLSHGLETWAQSGRLTTPSDPAVLTALLRDHVRLAVGPSDGVALACAHRAATGPGPVDLGLVRRADERLSAVKLSREARQTSARTGRALLRVATEAFDAEALSRYAHEVAGKRTPGNHAVALGVLSGCLGVPRLESVAGELFAFAASWVAAAVRLAVTDHGTAQAVLRRARRDLGAAARSAAGRDVADIRSCAPLLDIMTMRHEETELRLFAS</sequence>
<proteinExistence type="inferred from homology"/>
<organism evidence="4 5">
    <name type="scientific">Paractinoplanes rhizophilus</name>
    <dbReference type="NCBI Taxonomy" id="1416877"/>
    <lineage>
        <taxon>Bacteria</taxon>
        <taxon>Bacillati</taxon>
        <taxon>Actinomycetota</taxon>
        <taxon>Actinomycetes</taxon>
        <taxon>Micromonosporales</taxon>
        <taxon>Micromonosporaceae</taxon>
        <taxon>Paractinoplanes</taxon>
    </lineage>
</organism>
<keyword evidence="5" id="KW-1185">Reference proteome</keyword>
<reference evidence="5" key="1">
    <citation type="journal article" date="2019" name="Int. J. Syst. Evol. Microbiol.">
        <title>The Global Catalogue of Microorganisms (GCM) 10K type strain sequencing project: providing services to taxonomists for standard genome sequencing and annotation.</title>
        <authorList>
            <consortium name="The Broad Institute Genomics Platform"/>
            <consortium name="The Broad Institute Genome Sequencing Center for Infectious Disease"/>
            <person name="Wu L."/>
            <person name="Ma J."/>
        </authorList>
    </citation>
    <scope>NUCLEOTIDE SEQUENCE [LARGE SCALE GENOMIC DNA]</scope>
    <source>
        <strain evidence="5">XZYJT-10</strain>
    </source>
</reference>
<comment type="subcellular location">
    <subcellularLocation>
        <location evidence="3">Cytoplasm</location>
    </subcellularLocation>
</comment>
<dbReference type="InterPro" id="IPR002639">
    <property type="entry name" value="UreF"/>
</dbReference>
<dbReference type="EMBL" id="JBHTBJ010000048">
    <property type="protein sequence ID" value="MFC7279292.1"/>
    <property type="molecule type" value="Genomic_DNA"/>
</dbReference>
<evidence type="ECO:0000313" key="5">
    <source>
        <dbReference type="Proteomes" id="UP001596548"/>
    </source>
</evidence>
<evidence type="ECO:0000256" key="1">
    <source>
        <dbReference type="ARBA" id="ARBA00022988"/>
    </source>
</evidence>
<dbReference type="Pfam" id="PF01730">
    <property type="entry name" value="UreF"/>
    <property type="match status" value="1"/>
</dbReference>
<dbReference type="PANTHER" id="PTHR33620:SF1">
    <property type="entry name" value="UREASE ACCESSORY PROTEIN F"/>
    <property type="match status" value="1"/>
</dbReference>
<evidence type="ECO:0000313" key="4">
    <source>
        <dbReference type="EMBL" id="MFC7279292.1"/>
    </source>
</evidence>
<comment type="subunit">
    <text evidence="3">UreD, UreF and UreG form a complex that acts as a GTP-hydrolysis-dependent molecular chaperone, activating the urease apoprotein by helping to assemble the nickel containing metallocenter of UreC. The UreE protein probably delivers the nickel.</text>
</comment>
<dbReference type="PANTHER" id="PTHR33620">
    <property type="entry name" value="UREASE ACCESSORY PROTEIN F"/>
    <property type="match status" value="1"/>
</dbReference>
<dbReference type="PIRSF" id="PIRSF009467">
    <property type="entry name" value="Ureas_acces_UreF"/>
    <property type="match status" value="1"/>
</dbReference>
<dbReference type="Proteomes" id="UP001596548">
    <property type="component" value="Unassembled WGS sequence"/>
</dbReference>
<protein>
    <recommendedName>
        <fullName evidence="3">Urease accessory protein UreF</fullName>
    </recommendedName>
</protein>
<dbReference type="HAMAP" id="MF_01385">
    <property type="entry name" value="UreF"/>
    <property type="match status" value="1"/>
</dbReference>
<gene>
    <name evidence="3" type="primary">ureF</name>
    <name evidence="4" type="ORF">ACFQS1_35470</name>
</gene>
<comment type="function">
    <text evidence="3">Required for maturation of urease via the functional incorporation of the urease nickel metallocenter.</text>
</comment>
<dbReference type="RefSeq" id="WP_378976477.1">
    <property type="nucleotide sequence ID" value="NZ_JBHTBJ010000048.1"/>
</dbReference>